<proteinExistence type="predicted"/>
<dbReference type="EMBL" id="LWAE01000011">
    <property type="protein sequence ID" value="KZL89069.1"/>
    <property type="molecule type" value="Genomic_DNA"/>
</dbReference>
<dbReference type="PATRIC" id="fig|1121326.3.peg.5615"/>
<feature type="domain" description="Putative Se/S carrier protein-like" evidence="1">
    <location>
        <begin position="29"/>
        <end position="95"/>
    </location>
</feature>
<accession>A0A162QWI6</accession>
<comment type="caution">
    <text evidence="2">The sequence shown here is derived from an EMBL/GenBank/DDBJ whole genome shotgun (WGS) entry which is preliminary data.</text>
</comment>
<dbReference type="AlphaFoldDB" id="A0A162QWI6"/>
<dbReference type="Pfam" id="PF11823">
    <property type="entry name" value="Se_S_carrier"/>
    <property type="match status" value="1"/>
</dbReference>
<dbReference type="STRING" id="1121326.CLMAG_55540"/>
<sequence length="106" mass="11929">MVAYSASTSLAIGRGVSYRLGDKMETIRHYILFPSHTEGVKLENALKKEKIKHTIVPTPRELSASCGISIMYNKEDEEKIKNLVDSNNVKTSGFHCVKKKMVNPYL</sequence>
<evidence type="ECO:0000313" key="3">
    <source>
        <dbReference type="Proteomes" id="UP000076603"/>
    </source>
</evidence>
<dbReference type="Proteomes" id="UP000076603">
    <property type="component" value="Unassembled WGS sequence"/>
</dbReference>
<reference evidence="2 3" key="1">
    <citation type="submission" date="2016-04" db="EMBL/GenBank/DDBJ databases">
        <title>Genome sequence of Clostridium magnum DSM 2767.</title>
        <authorList>
            <person name="Poehlein A."/>
            <person name="Uhlig R."/>
            <person name="Fischer R."/>
            <person name="Bahl H."/>
            <person name="Daniel R."/>
        </authorList>
    </citation>
    <scope>NUCLEOTIDE SEQUENCE [LARGE SCALE GENOMIC DNA]</scope>
    <source>
        <strain evidence="2 3">DSM 2767</strain>
    </source>
</reference>
<organism evidence="2 3">
    <name type="scientific">Clostridium magnum DSM 2767</name>
    <dbReference type="NCBI Taxonomy" id="1121326"/>
    <lineage>
        <taxon>Bacteria</taxon>
        <taxon>Bacillati</taxon>
        <taxon>Bacillota</taxon>
        <taxon>Clostridia</taxon>
        <taxon>Eubacteriales</taxon>
        <taxon>Clostridiaceae</taxon>
        <taxon>Clostridium</taxon>
    </lineage>
</organism>
<evidence type="ECO:0000313" key="2">
    <source>
        <dbReference type="EMBL" id="KZL89069.1"/>
    </source>
</evidence>
<keyword evidence="3" id="KW-1185">Reference proteome</keyword>
<protein>
    <recommendedName>
        <fullName evidence="1">Putative Se/S carrier protein-like domain-containing protein</fullName>
    </recommendedName>
</protein>
<gene>
    <name evidence="2" type="ORF">CLMAG_55540</name>
</gene>
<dbReference type="InterPro" id="IPR021778">
    <property type="entry name" value="Se/S_carrier-like"/>
</dbReference>
<evidence type="ECO:0000259" key="1">
    <source>
        <dbReference type="Pfam" id="PF11823"/>
    </source>
</evidence>
<name>A0A162QWI6_9CLOT</name>